<evidence type="ECO:0000256" key="1">
    <source>
        <dbReference type="SAM" id="Phobius"/>
    </source>
</evidence>
<dbReference type="InParanoid" id="A0A0C3EWJ1"/>
<sequence length="92" mass="10455">MTLRTLLPVKMHWCGLVHAGSSSTGIKKFTPRFRNVDSWDTIILNPPSIYPSVIYIHSFRYCRILHFTICLAAIFHPLIILSPALLVLFLCG</sequence>
<name>A0A0C3EWJ1_PILCF</name>
<dbReference type="HOGENOM" id="CLU_2414100_0_0_1"/>
<feature type="transmembrane region" description="Helical" evidence="1">
    <location>
        <begin position="64"/>
        <end position="90"/>
    </location>
</feature>
<keyword evidence="1" id="KW-0812">Transmembrane</keyword>
<evidence type="ECO:0000313" key="3">
    <source>
        <dbReference type="Proteomes" id="UP000054166"/>
    </source>
</evidence>
<reference evidence="3" key="2">
    <citation type="submission" date="2015-01" db="EMBL/GenBank/DDBJ databases">
        <title>Evolutionary Origins and Diversification of the Mycorrhizal Mutualists.</title>
        <authorList>
            <consortium name="DOE Joint Genome Institute"/>
            <consortium name="Mycorrhizal Genomics Consortium"/>
            <person name="Kohler A."/>
            <person name="Kuo A."/>
            <person name="Nagy L.G."/>
            <person name="Floudas D."/>
            <person name="Copeland A."/>
            <person name="Barry K.W."/>
            <person name="Cichocki N."/>
            <person name="Veneault-Fourrey C."/>
            <person name="LaButti K."/>
            <person name="Lindquist E.A."/>
            <person name="Lipzen A."/>
            <person name="Lundell T."/>
            <person name="Morin E."/>
            <person name="Murat C."/>
            <person name="Riley R."/>
            <person name="Ohm R."/>
            <person name="Sun H."/>
            <person name="Tunlid A."/>
            <person name="Henrissat B."/>
            <person name="Grigoriev I.V."/>
            <person name="Hibbett D.S."/>
            <person name="Martin F."/>
        </authorList>
    </citation>
    <scope>NUCLEOTIDE SEQUENCE [LARGE SCALE GENOMIC DNA]</scope>
    <source>
        <strain evidence="3">F 1598</strain>
    </source>
</reference>
<dbReference type="AlphaFoldDB" id="A0A0C3EWJ1"/>
<proteinExistence type="predicted"/>
<dbReference type="EMBL" id="KN833030">
    <property type="protein sequence ID" value="KIM76895.1"/>
    <property type="molecule type" value="Genomic_DNA"/>
</dbReference>
<protein>
    <submittedName>
        <fullName evidence="2">Uncharacterized protein</fullName>
    </submittedName>
</protein>
<accession>A0A0C3EWJ1</accession>
<keyword evidence="3" id="KW-1185">Reference proteome</keyword>
<gene>
    <name evidence="2" type="ORF">PILCRDRAFT_634533</name>
</gene>
<dbReference type="Proteomes" id="UP000054166">
    <property type="component" value="Unassembled WGS sequence"/>
</dbReference>
<organism evidence="2 3">
    <name type="scientific">Piloderma croceum (strain F 1598)</name>
    <dbReference type="NCBI Taxonomy" id="765440"/>
    <lineage>
        <taxon>Eukaryota</taxon>
        <taxon>Fungi</taxon>
        <taxon>Dikarya</taxon>
        <taxon>Basidiomycota</taxon>
        <taxon>Agaricomycotina</taxon>
        <taxon>Agaricomycetes</taxon>
        <taxon>Agaricomycetidae</taxon>
        <taxon>Atheliales</taxon>
        <taxon>Atheliaceae</taxon>
        <taxon>Piloderma</taxon>
    </lineage>
</organism>
<keyword evidence="1" id="KW-0472">Membrane</keyword>
<evidence type="ECO:0000313" key="2">
    <source>
        <dbReference type="EMBL" id="KIM76895.1"/>
    </source>
</evidence>
<reference evidence="2 3" key="1">
    <citation type="submission" date="2014-04" db="EMBL/GenBank/DDBJ databases">
        <authorList>
            <consortium name="DOE Joint Genome Institute"/>
            <person name="Kuo A."/>
            <person name="Tarkka M."/>
            <person name="Buscot F."/>
            <person name="Kohler A."/>
            <person name="Nagy L.G."/>
            <person name="Floudas D."/>
            <person name="Copeland A."/>
            <person name="Barry K.W."/>
            <person name="Cichocki N."/>
            <person name="Veneault-Fourrey C."/>
            <person name="LaButti K."/>
            <person name="Lindquist E.A."/>
            <person name="Lipzen A."/>
            <person name="Lundell T."/>
            <person name="Morin E."/>
            <person name="Murat C."/>
            <person name="Sun H."/>
            <person name="Tunlid A."/>
            <person name="Henrissat B."/>
            <person name="Grigoriev I.V."/>
            <person name="Hibbett D.S."/>
            <person name="Martin F."/>
            <person name="Nordberg H.P."/>
            <person name="Cantor M.N."/>
            <person name="Hua S.X."/>
        </authorList>
    </citation>
    <scope>NUCLEOTIDE SEQUENCE [LARGE SCALE GENOMIC DNA]</scope>
    <source>
        <strain evidence="2 3">F 1598</strain>
    </source>
</reference>
<keyword evidence="1" id="KW-1133">Transmembrane helix</keyword>